<evidence type="ECO:0000313" key="6">
    <source>
        <dbReference type="Proteomes" id="UP000695007"/>
    </source>
</evidence>
<keyword evidence="4" id="KW-0325">Glycoprotein</keyword>
<dbReference type="GeneID" id="105360584"/>
<evidence type="ECO:0000256" key="3">
    <source>
        <dbReference type="ARBA" id="ARBA00022801"/>
    </source>
</evidence>
<gene>
    <name evidence="7" type="primary">LOC105360584</name>
</gene>
<dbReference type="InterPro" id="IPR029058">
    <property type="entry name" value="AB_hydrolase_fold"/>
</dbReference>
<dbReference type="InterPro" id="IPR002018">
    <property type="entry name" value="CarbesteraseB"/>
</dbReference>
<name>A0AAJ7DSX8_9HYME</name>
<dbReference type="PANTHER" id="PTHR43142">
    <property type="entry name" value="CARBOXYLIC ESTER HYDROLASE"/>
    <property type="match status" value="1"/>
</dbReference>
<dbReference type="Pfam" id="PF00135">
    <property type="entry name" value="COesterase"/>
    <property type="match status" value="1"/>
</dbReference>
<dbReference type="AlphaFoldDB" id="A0AAJ7DSX8"/>
<accession>A0AAJ7DSX8</accession>
<evidence type="ECO:0000256" key="4">
    <source>
        <dbReference type="ARBA" id="ARBA00023180"/>
    </source>
</evidence>
<dbReference type="RefSeq" id="XP_011495827.1">
    <property type="nucleotide sequence ID" value="XM_011497525.1"/>
</dbReference>
<keyword evidence="6" id="KW-1185">Reference proteome</keyword>
<dbReference type="Proteomes" id="UP000695007">
    <property type="component" value="Unplaced"/>
</dbReference>
<keyword evidence="3" id="KW-0378">Hydrolase</keyword>
<comment type="similarity">
    <text evidence="1">Belongs to the type-B carboxylesterase/lipase family.</text>
</comment>
<protein>
    <submittedName>
        <fullName evidence="7">Esterase FE4-like</fullName>
    </submittedName>
</protein>
<proteinExistence type="inferred from homology"/>
<sequence>MTEPVVVTSCGHLRGSIEKSVEGFEYYAFKGVPYAKPPIGELRFQDPQPPEAWVGTRDATIFGSPCAQFDQFKQSYVGSDDCLYLNIYVKSITPNLNLPVMMWIHGGAFSFGSGDDELYGPDYLLRKDIVLVTINYRLGVFGFLNLEDEIMPGNQGMKDQVMALRWIQQNIAIYGGDPNNVTLFGESSGAACVHYLALSPMTKGLLHKIICQSGVAINTWASLPNPKQYAYALCKTLGYETNKSEEIVKYLRTIDHFKLVKMQEKLRSIEEKMQLLYPFGPAMDVKSANPFMPIPISEAIQRGLNIPVLLGYNNREGIYSLATLQNAKMRDVDKNFNNYMHPNLLSFLQKNNLTSYNLREIYNCAQLTEQNYSNKLIDLMGDMYISLGCHITIKFLILQNLAPIYFYKFSYDKGLSLTKLMVQTSLKGASHFDEVPYLFYMRYFDTLGIDHLQRGTNSYKVMEQMIEMWTNFAKNGMPTSTISNLISEKWTRVTNPIHLSYMNIDTKLSMNNTINIEQHLCSG</sequence>
<evidence type="ECO:0000259" key="5">
    <source>
        <dbReference type="Pfam" id="PF00135"/>
    </source>
</evidence>
<dbReference type="KEGG" id="csol:105360584"/>
<dbReference type="Gene3D" id="3.40.50.1820">
    <property type="entry name" value="alpha/beta hydrolase"/>
    <property type="match status" value="1"/>
</dbReference>
<evidence type="ECO:0000256" key="2">
    <source>
        <dbReference type="ARBA" id="ARBA00022487"/>
    </source>
</evidence>
<evidence type="ECO:0000256" key="1">
    <source>
        <dbReference type="ARBA" id="ARBA00005964"/>
    </source>
</evidence>
<keyword evidence="2" id="KW-0719">Serine esterase</keyword>
<organism evidence="6 7">
    <name type="scientific">Ceratosolen solmsi marchali</name>
    <dbReference type="NCBI Taxonomy" id="326594"/>
    <lineage>
        <taxon>Eukaryota</taxon>
        <taxon>Metazoa</taxon>
        <taxon>Ecdysozoa</taxon>
        <taxon>Arthropoda</taxon>
        <taxon>Hexapoda</taxon>
        <taxon>Insecta</taxon>
        <taxon>Pterygota</taxon>
        <taxon>Neoptera</taxon>
        <taxon>Endopterygota</taxon>
        <taxon>Hymenoptera</taxon>
        <taxon>Apocrita</taxon>
        <taxon>Proctotrupomorpha</taxon>
        <taxon>Chalcidoidea</taxon>
        <taxon>Agaonidae</taxon>
        <taxon>Agaoninae</taxon>
        <taxon>Ceratosolen</taxon>
    </lineage>
</organism>
<dbReference type="GO" id="GO:0052689">
    <property type="term" value="F:carboxylic ester hydrolase activity"/>
    <property type="evidence" value="ECO:0007669"/>
    <property type="project" value="UniProtKB-KW"/>
</dbReference>
<reference evidence="7" key="1">
    <citation type="submission" date="2025-08" db="UniProtKB">
        <authorList>
            <consortium name="RefSeq"/>
        </authorList>
    </citation>
    <scope>IDENTIFICATION</scope>
</reference>
<evidence type="ECO:0000313" key="7">
    <source>
        <dbReference type="RefSeq" id="XP_011495827.1"/>
    </source>
</evidence>
<dbReference type="SUPFAM" id="SSF53474">
    <property type="entry name" value="alpha/beta-Hydrolases"/>
    <property type="match status" value="1"/>
</dbReference>
<feature type="domain" description="Carboxylesterase type B" evidence="5">
    <location>
        <begin position="3"/>
        <end position="515"/>
    </location>
</feature>
<dbReference type="PANTHER" id="PTHR43142:SF1">
    <property type="entry name" value="CARBOXYLIC ESTER HYDROLASE"/>
    <property type="match status" value="1"/>
</dbReference>